<dbReference type="GO" id="GO:0003746">
    <property type="term" value="F:translation elongation factor activity"/>
    <property type="evidence" value="ECO:0007669"/>
    <property type="project" value="UniProtKB-KW"/>
</dbReference>
<keyword evidence="9" id="KW-0251">Elongation factor</keyword>
<comment type="subcellular location">
    <subcellularLocation>
        <location evidence="7">Cell membrane</location>
        <topology evidence="7">Peripheral membrane protein</topology>
        <orientation evidence="7">Cytoplasmic side</orientation>
    </subcellularLocation>
</comment>
<name>A0ABW0W431_9BACL</name>
<evidence type="ECO:0000313" key="10">
    <source>
        <dbReference type="Proteomes" id="UP001596047"/>
    </source>
</evidence>
<feature type="domain" description="Tr-type G" evidence="8">
    <location>
        <begin position="9"/>
        <end position="191"/>
    </location>
</feature>
<reference evidence="10" key="1">
    <citation type="journal article" date="2019" name="Int. J. Syst. Evol. Microbiol.">
        <title>The Global Catalogue of Microorganisms (GCM) 10K type strain sequencing project: providing services to taxonomists for standard genome sequencing and annotation.</title>
        <authorList>
            <consortium name="The Broad Institute Genomics Platform"/>
            <consortium name="The Broad Institute Genome Sequencing Center for Infectious Disease"/>
            <person name="Wu L."/>
            <person name="Ma J."/>
        </authorList>
    </citation>
    <scope>NUCLEOTIDE SEQUENCE [LARGE SCALE GENOMIC DNA]</scope>
    <source>
        <strain evidence="10">CGMCC 1.3240</strain>
    </source>
</reference>
<feature type="binding site" evidence="7">
    <location>
        <begin position="21"/>
        <end position="26"/>
    </location>
    <ligand>
        <name>GTP</name>
        <dbReference type="ChEBI" id="CHEBI:37565"/>
    </ligand>
</feature>
<dbReference type="InterPro" id="IPR027417">
    <property type="entry name" value="P-loop_NTPase"/>
</dbReference>
<evidence type="ECO:0000256" key="1">
    <source>
        <dbReference type="ARBA" id="ARBA00005454"/>
    </source>
</evidence>
<dbReference type="Pfam" id="PF00679">
    <property type="entry name" value="EFG_C"/>
    <property type="match status" value="1"/>
</dbReference>
<dbReference type="InterPro" id="IPR038363">
    <property type="entry name" value="LepA_C_sf"/>
</dbReference>
<dbReference type="NCBIfam" id="TIGR00231">
    <property type="entry name" value="small_GTP"/>
    <property type="match status" value="1"/>
</dbReference>
<feature type="binding site" evidence="7">
    <location>
        <begin position="138"/>
        <end position="141"/>
    </location>
    <ligand>
        <name>GTP</name>
        <dbReference type="ChEBI" id="CHEBI:37565"/>
    </ligand>
</feature>
<evidence type="ECO:0000259" key="8">
    <source>
        <dbReference type="PROSITE" id="PS51722"/>
    </source>
</evidence>
<organism evidence="9 10">
    <name type="scientific">Paenibacillus solisilvae</name>
    <dbReference type="NCBI Taxonomy" id="2486751"/>
    <lineage>
        <taxon>Bacteria</taxon>
        <taxon>Bacillati</taxon>
        <taxon>Bacillota</taxon>
        <taxon>Bacilli</taxon>
        <taxon>Bacillales</taxon>
        <taxon>Paenibacillaceae</taxon>
        <taxon>Paenibacillus</taxon>
    </lineage>
</organism>
<dbReference type="HAMAP" id="MF_00071">
    <property type="entry name" value="LepA"/>
    <property type="match status" value="1"/>
</dbReference>
<dbReference type="CDD" id="cd03709">
    <property type="entry name" value="lepA_C"/>
    <property type="match status" value="1"/>
</dbReference>
<dbReference type="PROSITE" id="PS51722">
    <property type="entry name" value="G_TR_2"/>
    <property type="match status" value="1"/>
</dbReference>
<comment type="caution">
    <text evidence="9">The sequence shown here is derived from an EMBL/GenBank/DDBJ whole genome shotgun (WGS) entry which is preliminary data.</text>
</comment>
<dbReference type="Pfam" id="PF03144">
    <property type="entry name" value="GTP_EFTU_D2"/>
    <property type="match status" value="1"/>
</dbReference>
<dbReference type="InterPro" id="IPR006297">
    <property type="entry name" value="EF-4"/>
</dbReference>
<keyword evidence="2 7" id="KW-0547">Nucleotide-binding</keyword>
<dbReference type="PANTHER" id="PTHR43512:SF4">
    <property type="entry name" value="TRANSLATION FACTOR GUF1 HOMOLOG, CHLOROPLASTIC"/>
    <property type="match status" value="1"/>
</dbReference>
<dbReference type="InterPro" id="IPR031157">
    <property type="entry name" value="G_TR_CS"/>
</dbReference>
<dbReference type="Gene3D" id="3.40.50.300">
    <property type="entry name" value="P-loop containing nucleotide triphosphate hydrolases"/>
    <property type="match status" value="1"/>
</dbReference>
<keyword evidence="4 7" id="KW-0648">Protein biosynthesis</keyword>
<dbReference type="InterPro" id="IPR004161">
    <property type="entry name" value="EFTu-like_2"/>
</dbReference>
<dbReference type="CDD" id="cd01890">
    <property type="entry name" value="LepA"/>
    <property type="match status" value="1"/>
</dbReference>
<dbReference type="CDD" id="cd03699">
    <property type="entry name" value="EF4_II"/>
    <property type="match status" value="1"/>
</dbReference>
<dbReference type="InterPro" id="IPR013842">
    <property type="entry name" value="LepA_CTD"/>
</dbReference>
<dbReference type="Proteomes" id="UP001596047">
    <property type="component" value="Unassembled WGS sequence"/>
</dbReference>
<dbReference type="InterPro" id="IPR005225">
    <property type="entry name" value="Small_GTP-bd"/>
</dbReference>
<comment type="similarity">
    <text evidence="1 7">Belongs to the TRAFAC class translation factor GTPase superfamily. Classic translation factor GTPase family. LepA subfamily.</text>
</comment>
<sequence>MADVRDRQKKIRNFSIIAHIDHGKSTLADRILEFTGALSSREMQEQVLDQMDLERERGITIKLQAVRLGYKADDGEEYILNLIDTPGHVDFTYEVSRSLAACEGALLVVDAAQGIEAQTLANVYLALDNNLEIIPVINKIDLPSAEPERVKQEIEDVIGLDASDAVLASAKAGIGIKEILEQVVSKVPAPTGDPDQPLKALIFDSHYDPYKGVIVYVRVIDGSIKAGKKIRFMATETEFEVIEVGAFMPRMGIVGELAVGDVGFVVAGIKNVKDTRVGDTITDAKKPALEALPGYRKINPMVFCGLYPIETQDYNDLRDALEKLELNDASLRYEAESSTALGFGYRCGFLGLLHMEIIQERIEREFNIPLITTAPSVVYHVTLTNGEVLTIDNPSNYPEVGKIEFVEEPFVKAAIIVPNDYVGAIMELCQTKRGEFINMEYLDTNRVTITYDMPLSEIVYDFFDQLKSSTKGYASFDYELSGYRKSSLVKMDIMLNGEQVDALSVIVHRDRAYNRGRIICEKLKELIPRQMFEVPIQASIGNKVISRETVKAMRKNVLAKCYGGDISRKRKLLDKQKEGKKRMKQVGSVEVPQEAFMAVLRIDED</sequence>
<dbReference type="SUPFAM" id="SSF52540">
    <property type="entry name" value="P-loop containing nucleoside triphosphate hydrolases"/>
    <property type="match status" value="1"/>
</dbReference>
<keyword evidence="3 7" id="KW-0378">Hydrolase</keyword>
<keyword evidence="5 7" id="KW-0342">GTP-binding</keyword>
<keyword evidence="7" id="KW-1003">Cell membrane</keyword>
<dbReference type="InterPro" id="IPR035654">
    <property type="entry name" value="LepA_IV"/>
</dbReference>
<comment type="function">
    <text evidence="7">Required for accurate and efficient protein synthesis under certain stress conditions. May act as a fidelity factor of the translation reaction, by catalyzing a one-codon backward translocation of tRNAs on improperly translocated ribosomes. Back-translocation proceeds from a post-translocation (POST) complex to a pre-translocation (PRE) complex, thus giving elongation factor G a second chance to translocate the tRNAs correctly. Binds to ribosomes in a GTP-dependent manner.</text>
</comment>
<evidence type="ECO:0000256" key="6">
    <source>
        <dbReference type="ARBA" id="ARBA00023136"/>
    </source>
</evidence>
<dbReference type="SUPFAM" id="SSF50447">
    <property type="entry name" value="Translation proteins"/>
    <property type="match status" value="1"/>
</dbReference>
<dbReference type="Gene3D" id="2.40.30.10">
    <property type="entry name" value="Translation factors"/>
    <property type="match status" value="1"/>
</dbReference>
<dbReference type="InterPro" id="IPR000640">
    <property type="entry name" value="EFG_V-like"/>
</dbReference>
<dbReference type="EMBL" id="JBHSOW010000080">
    <property type="protein sequence ID" value="MFC5651779.1"/>
    <property type="molecule type" value="Genomic_DNA"/>
</dbReference>
<dbReference type="Pfam" id="PF06421">
    <property type="entry name" value="LepA_C"/>
    <property type="match status" value="1"/>
</dbReference>
<accession>A0ABW0W431</accession>
<dbReference type="GO" id="GO:0016787">
    <property type="term" value="F:hydrolase activity"/>
    <property type="evidence" value="ECO:0007669"/>
    <property type="project" value="UniProtKB-KW"/>
</dbReference>
<dbReference type="EC" id="3.6.5.n1" evidence="7"/>
<evidence type="ECO:0000256" key="3">
    <source>
        <dbReference type="ARBA" id="ARBA00022801"/>
    </source>
</evidence>
<dbReference type="PRINTS" id="PR00315">
    <property type="entry name" value="ELONGATNFCT"/>
</dbReference>
<keyword evidence="10" id="KW-1185">Reference proteome</keyword>
<dbReference type="Pfam" id="PF00009">
    <property type="entry name" value="GTP_EFTU"/>
    <property type="match status" value="1"/>
</dbReference>
<dbReference type="SUPFAM" id="SSF54980">
    <property type="entry name" value="EF-G C-terminal domain-like"/>
    <property type="match status" value="2"/>
</dbReference>
<dbReference type="Gene3D" id="3.30.70.240">
    <property type="match status" value="1"/>
</dbReference>
<dbReference type="InterPro" id="IPR035647">
    <property type="entry name" value="EFG_III/V"/>
</dbReference>
<dbReference type="SMART" id="SM00838">
    <property type="entry name" value="EFG_C"/>
    <property type="match status" value="1"/>
</dbReference>
<dbReference type="PANTHER" id="PTHR43512">
    <property type="entry name" value="TRANSLATION FACTOR GUF1-RELATED"/>
    <property type="match status" value="1"/>
</dbReference>
<dbReference type="PROSITE" id="PS00301">
    <property type="entry name" value="G_TR_1"/>
    <property type="match status" value="1"/>
</dbReference>
<evidence type="ECO:0000256" key="7">
    <source>
        <dbReference type="HAMAP-Rule" id="MF_00071"/>
    </source>
</evidence>
<evidence type="ECO:0000313" key="9">
    <source>
        <dbReference type="EMBL" id="MFC5651779.1"/>
    </source>
</evidence>
<dbReference type="InterPro" id="IPR009000">
    <property type="entry name" value="Transl_B-barrel_sf"/>
</dbReference>
<gene>
    <name evidence="7 9" type="primary">lepA</name>
    <name evidence="9" type="ORF">ACFPYJ_22200</name>
</gene>
<evidence type="ECO:0000256" key="2">
    <source>
        <dbReference type="ARBA" id="ARBA00022741"/>
    </source>
</evidence>
<evidence type="ECO:0000256" key="5">
    <source>
        <dbReference type="ARBA" id="ARBA00023134"/>
    </source>
</evidence>
<evidence type="ECO:0000256" key="4">
    <source>
        <dbReference type="ARBA" id="ARBA00022917"/>
    </source>
</evidence>
<protein>
    <recommendedName>
        <fullName evidence="7">Elongation factor 4</fullName>
        <shortName evidence="7">EF-4</shortName>
        <ecNumber evidence="7">3.6.5.n1</ecNumber>
    </recommendedName>
    <alternativeName>
        <fullName evidence="7">Ribosomal back-translocase LepA</fullName>
    </alternativeName>
</protein>
<dbReference type="RefSeq" id="WP_379190404.1">
    <property type="nucleotide sequence ID" value="NZ_JBHSOW010000080.1"/>
</dbReference>
<keyword evidence="6 7" id="KW-0472">Membrane</keyword>
<proteinExistence type="inferred from homology"/>
<dbReference type="Gene3D" id="3.30.70.870">
    <property type="entry name" value="Elongation Factor G (Translational Gtpase), domain 3"/>
    <property type="match status" value="1"/>
</dbReference>
<dbReference type="CDD" id="cd16260">
    <property type="entry name" value="EF4_III"/>
    <property type="match status" value="1"/>
</dbReference>
<dbReference type="Gene3D" id="3.30.70.2570">
    <property type="entry name" value="Elongation factor 4, C-terminal domain"/>
    <property type="match status" value="1"/>
</dbReference>
<dbReference type="InterPro" id="IPR000795">
    <property type="entry name" value="T_Tr_GTP-bd_dom"/>
</dbReference>
<comment type="catalytic activity">
    <reaction evidence="7">
        <text>GTP + H2O = GDP + phosphate + H(+)</text>
        <dbReference type="Rhea" id="RHEA:19669"/>
        <dbReference type="ChEBI" id="CHEBI:15377"/>
        <dbReference type="ChEBI" id="CHEBI:15378"/>
        <dbReference type="ChEBI" id="CHEBI:37565"/>
        <dbReference type="ChEBI" id="CHEBI:43474"/>
        <dbReference type="ChEBI" id="CHEBI:58189"/>
        <dbReference type="EC" id="3.6.5.n1"/>
    </reaction>
</comment>
<dbReference type="NCBIfam" id="TIGR01393">
    <property type="entry name" value="lepA"/>
    <property type="match status" value="1"/>
</dbReference>